<feature type="transmembrane region" description="Helical" evidence="11">
    <location>
        <begin position="255"/>
        <end position="277"/>
    </location>
</feature>
<comment type="caution">
    <text evidence="14">The sequence shown here is derived from an EMBL/GenBank/DDBJ whole genome shotgun (WGS) entry which is preliminary data.</text>
</comment>
<dbReference type="NCBIfam" id="TIGR02203">
    <property type="entry name" value="MsbA_lipidA"/>
    <property type="match status" value="1"/>
</dbReference>
<evidence type="ECO:0000313" key="14">
    <source>
        <dbReference type="EMBL" id="TVT34572.1"/>
    </source>
</evidence>
<dbReference type="GO" id="GO:0016887">
    <property type="term" value="F:ATP hydrolysis activity"/>
    <property type="evidence" value="ECO:0007669"/>
    <property type="project" value="InterPro"/>
</dbReference>
<evidence type="ECO:0000256" key="7">
    <source>
        <dbReference type="ARBA" id="ARBA00022967"/>
    </source>
</evidence>
<dbReference type="RefSeq" id="WP_273133043.1">
    <property type="nucleotide sequence ID" value="NZ_VMRX01000013.1"/>
</dbReference>
<comment type="subcellular location">
    <subcellularLocation>
        <location evidence="1">Cell membrane</location>
        <topology evidence="1">Multi-pass membrane protein</topology>
    </subcellularLocation>
</comment>
<accession>A0A558BDI6</accession>
<evidence type="ECO:0000259" key="12">
    <source>
        <dbReference type="PROSITE" id="PS50893"/>
    </source>
</evidence>
<dbReference type="InterPro" id="IPR003593">
    <property type="entry name" value="AAA+_ATPase"/>
</dbReference>
<feature type="domain" description="ABC transmembrane type-1" evidence="13">
    <location>
        <begin position="36"/>
        <end position="316"/>
    </location>
</feature>
<dbReference type="GO" id="GO:0015421">
    <property type="term" value="F:ABC-type oligopeptide transporter activity"/>
    <property type="evidence" value="ECO:0007669"/>
    <property type="project" value="TreeGrafter"/>
</dbReference>
<dbReference type="PROSITE" id="PS00211">
    <property type="entry name" value="ABC_TRANSPORTER_1"/>
    <property type="match status" value="1"/>
</dbReference>
<dbReference type="InterPro" id="IPR011527">
    <property type="entry name" value="ABC1_TM_dom"/>
</dbReference>
<keyword evidence="7" id="KW-1278">Translocase</keyword>
<feature type="transmembrane region" description="Helical" evidence="11">
    <location>
        <begin position="71"/>
        <end position="95"/>
    </location>
</feature>
<dbReference type="Gene3D" id="1.20.1560.10">
    <property type="entry name" value="ABC transporter type 1, transmembrane domain"/>
    <property type="match status" value="1"/>
</dbReference>
<keyword evidence="8 11" id="KW-1133">Transmembrane helix</keyword>
<dbReference type="Pfam" id="PF00005">
    <property type="entry name" value="ABC_tran"/>
    <property type="match status" value="1"/>
</dbReference>
<sequence>MIDVRPEPLKAPPVGSWTTYKRLLTYVKPFWLAFSLAVLGNIIYAAASTGMAAAMEYVITAIENPTDQNRMLLTGLIVGVFALRGLGTFFSQYFISYVGRNVINALRNDVFDRLMTLPSRYFDDNAAGRLVSKLTFNVEQVAEAATNAITITLREGLTIVGLLGFMLYTNWKLTLVFLTVGPVIGFVVSYASKRFRRISKRIQGSMGDITHVASESITGYRVVRTFGGEDYERERFRDVSERNLKQSLKMASTQAISVPVIQVLVAIAIAALVWTMLAPEISGEMTTGQLVAFITAATTMAKPIRQVTSVHAKIQKGVAAAYDVFETMDEQPEEDRGGFAPERVEGRIEFDQVSFRYRDQLDNVLEGISLSIPAGQSVALVGRSGSGKSTLVSLLPRFYEFTGGDIRIDDHSLKEFSLQALRSQIALVNQNVVLFNDTIAANIAYGALRYCSREEIREAAAKAHALEFIDRMPEGLDTMIGDNGVMLSGGQRQRLAIARALLKNAPILILDEATSALDTESERHIQEALETVMEGRTTLVIAHRLSTIEKADRILVMDKGHIVESGNHDELLAADGAYAQLHQIQFSEQA</sequence>
<protein>
    <submittedName>
        <fullName evidence="14">Lipid A export permease/ATP-binding protein MsbA</fullName>
    </submittedName>
</protein>
<dbReference type="GO" id="GO:0034040">
    <property type="term" value="F:ATPase-coupled lipid transmembrane transporter activity"/>
    <property type="evidence" value="ECO:0007669"/>
    <property type="project" value="InterPro"/>
</dbReference>
<dbReference type="InterPro" id="IPR003439">
    <property type="entry name" value="ABC_transporter-like_ATP-bd"/>
</dbReference>
<dbReference type="InterPro" id="IPR017871">
    <property type="entry name" value="ABC_transporter-like_CS"/>
</dbReference>
<dbReference type="GO" id="GO:0005886">
    <property type="term" value="C:plasma membrane"/>
    <property type="evidence" value="ECO:0007669"/>
    <property type="project" value="UniProtKB-SubCell"/>
</dbReference>
<dbReference type="PROSITE" id="PS50929">
    <property type="entry name" value="ABC_TM1F"/>
    <property type="match status" value="1"/>
</dbReference>
<evidence type="ECO:0000256" key="2">
    <source>
        <dbReference type="ARBA" id="ARBA00022448"/>
    </source>
</evidence>
<reference evidence="14 15" key="1">
    <citation type="submission" date="2019-07" db="EMBL/GenBank/DDBJ databases">
        <title>The pathways for chlorine oxyanion respiration interact through the shared metabolite chlorate.</title>
        <authorList>
            <person name="Barnum T.P."/>
            <person name="Cheng Y."/>
            <person name="Hill K.A."/>
            <person name="Lucas L.N."/>
            <person name="Carlson H.K."/>
            <person name="Coates J.D."/>
        </authorList>
    </citation>
    <scope>NUCLEOTIDE SEQUENCE [LARGE SCALE GENOMIC DNA]</scope>
    <source>
        <strain evidence="14">UCB</strain>
    </source>
</reference>
<dbReference type="SMART" id="SM00382">
    <property type="entry name" value="AAA"/>
    <property type="match status" value="1"/>
</dbReference>
<feature type="transmembrane region" description="Helical" evidence="11">
    <location>
        <begin position="30"/>
        <end position="59"/>
    </location>
</feature>
<feature type="domain" description="ABC transporter" evidence="12">
    <location>
        <begin position="348"/>
        <end position="584"/>
    </location>
</feature>
<dbReference type="Gene3D" id="3.40.50.300">
    <property type="entry name" value="P-loop containing nucleotide triphosphate hydrolases"/>
    <property type="match status" value="1"/>
</dbReference>
<keyword evidence="10 11" id="KW-0472">Membrane</keyword>
<name>A0A558BDI6_9GAMM</name>
<dbReference type="InterPro" id="IPR011917">
    <property type="entry name" value="ABC_transpr_lipidA"/>
</dbReference>
<keyword evidence="3" id="KW-1003">Cell membrane</keyword>
<feature type="transmembrane region" description="Helical" evidence="11">
    <location>
        <begin position="171"/>
        <end position="191"/>
    </location>
</feature>
<dbReference type="Pfam" id="PF00664">
    <property type="entry name" value="ABC_membrane"/>
    <property type="match status" value="1"/>
</dbReference>
<dbReference type="InterPro" id="IPR036640">
    <property type="entry name" value="ABC1_TM_sf"/>
</dbReference>
<evidence type="ECO:0000313" key="15">
    <source>
        <dbReference type="Proteomes" id="UP000319142"/>
    </source>
</evidence>
<dbReference type="SUPFAM" id="SSF90123">
    <property type="entry name" value="ABC transporter transmembrane region"/>
    <property type="match status" value="1"/>
</dbReference>
<keyword evidence="2" id="KW-0813">Transport</keyword>
<evidence type="ECO:0000256" key="8">
    <source>
        <dbReference type="ARBA" id="ARBA00022989"/>
    </source>
</evidence>
<proteinExistence type="predicted"/>
<dbReference type="GO" id="GO:0005524">
    <property type="term" value="F:ATP binding"/>
    <property type="evidence" value="ECO:0007669"/>
    <property type="project" value="UniProtKB-KW"/>
</dbReference>
<evidence type="ECO:0000256" key="4">
    <source>
        <dbReference type="ARBA" id="ARBA00022692"/>
    </source>
</evidence>
<dbReference type="InterPro" id="IPR039421">
    <property type="entry name" value="Type_1_exporter"/>
</dbReference>
<dbReference type="InterPro" id="IPR027417">
    <property type="entry name" value="P-loop_NTPase"/>
</dbReference>
<keyword evidence="9" id="KW-0445">Lipid transport</keyword>
<evidence type="ECO:0000259" key="13">
    <source>
        <dbReference type="PROSITE" id="PS50929"/>
    </source>
</evidence>
<dbReference type="PANTHER" id="PTHR43394:SF1">
    <property type="entry name" value="ATP-BINDING CASSETTE SUB-FAMILY B MEMBER 10, MITOCHONDRIAL"/>
    <property type="match status" value="1"/>
</dbReference>
<keyword evidence="4 11" id="KW-0812">Transmembrane</keyword>
<keyword evidence="6 14" id="KW-0067">ATP-binding</keyword>
<evidence type="ECO:0000256" key="10">
    <source>
        <dbReference type="ARBA" id="ARBA00023136"/>
    </source>
</evidence>
<keyword evidence="5" id="KW-0547">Nucleotide-binding</keyword>
<gene>
    <name evidence="14" type="primary">msbA</name>
    <name evidence="14" type="ORF">FHK81_06105</name>
</gene>
<dbReference type="PANTHER" id="PTHR43394">
    <property type="entry name" value="ATP-DEPENDENT PERMEASE MDL1, MITOCHONDRIAL"/>
    <property type="match status" value="1"/>
</dbReference>
<organism evidence="14 15">
    <name type="scientific">Marinobacter vinifirmus</name>
    <dbReference type="NCBI Taxonomy" id="355591"/>
    <lineage>
        <taxon>Bacteria</taxon>
        <taxon>Pseudomonadati</taxon>
        <taxon>Pseudomonadota</taxon>
        <taxon>Gammaproteobacteria</taxon>
        <taxon>Pseudomonadales</taxon>
        <taxon>Marinobacteraceae</taxon>
        <taxon>Marinobacter</taxon>
    </lineage>
</organism>
<evidence type="ECO:0000256" key="3">
    <source>
        <dbReference type="ARBA" id="ARBA00022475"/>
    </source>
</evidence>
<dbReference type="Proteomes" id="UP000319142">
    <property type="component" value="Unassembled WGS sequence"/>
</dbReference>
<dbReference type="EMBL" id="VMRX01000013">
    <property type="protein sequence ID" value="TVT34572.1"/>
    <property type="molecule type" value="Genomic_DNA"/>
</dbReference>
<dbReference type="FunFam" id="3.40.50.300:FF:000140">
    <property type="entry name" value="Lipid A export ATP-binding/permease protein MsbA"/>
    <property type="match status" value="1"/>
</dbReference>
<dbReference type="SUPFAM" id="SSF52540">
    <property type="entry name" value="P-loop containing nucleoside triphosphate hydrolases"/>
    <property type="match status" value="1"/>
</dbReference>
<evidence type="ECO:0000256" key="9">
    <source>
        <dbReference type="ARBA" id="ARBA00023055"/>
    </source>
</evidence>
<evidence type="ECO:0000256" key="6">
    <source>
        <dbReference type="ARBA" id="ARBA00022840"/>
    </source>
</evidence>
<dbReference type="CDD" id="cd18552">
    <property type="entry name" value="ABC_6TM_MsbA_like"/>
    <property type="match status" value="1"/>
</dbReference>
<dbReference type="PROSITE" id="PS50893">
    <property type="entry name" value="ABC_TRANSPORTER_2"/>
    <property type="match status" value="1"/>
</dbReference>
<evidence type="ECO:0000256" key="11">
    <source>
        <dbReference type="SAM" id="Phobius"/>
    </source>
</evidence>
<dbReference type="AlphaFoldDB" id="A0A558BDI6"/>
<evidence type="ECO:0000256" key="1">
    <source>
        <dbReference type="ARBA" id="ARBA00004651"/>
    </source>
</evidence>
<evidence type="ECO:0000256" key="5">
    <source>
        <dbReference type="ARBA" id="ARBA00022741"/>
    </source>
</evidence>